<protein>
    <submittedName>
        <fullName evidence="1">Leucine-rich repeat-containing protein 16A</fullName>
    </submittedName>
</protein>
<dbReference type="Gene3D" id="3.80.10.10">
    <property type="entry name" value="Ribonuclease Inhibitor"/>
    <property type="match status" value="1"/>
</dbReference>
<organism evidence="1 2">
    <name type="scientific">Ophiophagus hannah</name>
    <name type="common">King cobra</name>
    <name type="synonym">Naja hannah</name>
    <dbReference type="NCBI Taxonomy" id="8665"/>
    <lineage>
        <taxon>Eukaryota</taxon>
        <taxon>Metazoa</taxon>
        <taxon>Chordata</taxon>
        <taxon>Craniata</taxon>
        <taxon>Vertebrata</taxon>
        <taxon>Euteleostomi</taxon>
        <taxon>Lepidosauria</taxon>
        <taxon>Squamata</taxon>
        <taxon>Bifurcata</taxon>
        <taxon>Unidentata</taxon>
        <taxon>Episquamata</taxon>
        <taxon>Toxicofera</taxon>
        <taxon>Serpentes</taxon>
        <taxon>Colubroidea</taxon>
        <taxon>Elapidae</taxon>
        <taxon>Elapinae</taxon>
        <taxon>Ophiophagus</taxon>
    </lineage>
</organism>
<dbReference type="PANTHER" id="PTHR24112">
    <property type="entry name" value="LEUCINE-RICH REPEAT, ISOFORM F-RELATED"/>
    <property type="match status" value="1"/>
</dbReference>
<dbReference type="PANTHER" id="PTHR24112:SF39">
    <property type="entry name" value="F-ACTIN-UNCAPPING PROTEIN LRRC16A"/>
    <property type="match status" value="1"/>
</dbReference>
<dbReference type="InterPro" id="IPR032675">
    <property type="entry name" value="LRR_dom_sf"/>
</dbReference>
<accession>V8NGK1</accession>
<name>V8NGK1_OPHHA</name>
<sequence length="91" mass="10009">FRALLLGLACNQNLKEVFLDLSNCELRSAGAQVLEGCIAEIHNIASLDISENGLESDLSTLIIWLSKNRSIRHLALGKNFNNMKSKNLSPV</sequence>
<dbReference type="OrthoDB" id="18598at2759"/>
<reference evidence="1 2" key="1">
    <citation type="journal article" date="2013" name="Proc. Natl. Acad. Sci. U.S.A.">
        <title>The king cobra genome reveals dynamic gene evolution and adaptation in the snake venom system.</title>
        <authorList>
            <person name="Vonk F.J."/>
            <person name="Casewell N.R."/>
            <person name="Henkel C.V."/>
            <person name="Heimberg A.M."/>
            <person name="Jansen H.J."/>
            <person name="McCleary R.J."/>
            <person name="Kerkkamp H.M."/>
            <person name="Vos R.A."/>
            <person name="Guerreiro I."/>
            <person name="Calvete J.J."/>
            <person name="Wuster W."/>
            <person name="Woods A.E."/>
            <person name="Logan J.M."/>
            <person name="Harrison R.A."/>
            <person name="Castoe T.A."/>
            <person name="de Koning A.P."/>
            <person name="Pollock D.D."/>
            <person name="Yandell M."/>
            <person name="Calderon D."/>
            <person name="Renjifo C."/>
            <person name="Currier R.B."/>
            <person name="Salgado D."/>
            <person name="Pla D."/>
            <person name="Sanz L."/>
            <person name="Hyder A.S."/>
            <person name="Ribeiro J.M."/>
            <person name="Arntzen J.W."/>
            <person name="van den Thillart G.E."/>
            <person name="Boetzer M."/>
            <person name="Pirovano W."/>
            <person name="Dirks R.P."/>
            <person name="Spaink H.P."/>
            <person name="Duboule D."/>
            <person name="McGlinn E."/>
            <person name="Kini R.M."/>
            <person name="Richardson M.K."/>
        </authorList>
    </citation>
    <scope>NUCLEOTIDE SEQUENCE</scope>
    <source>
        <tissue evidence="1">Blood</tissue>
    </source>
</reference>
<dbReference type="GO" id="GO:0034315">
    <property type="term" value="P:regulation of Arp2/3 complex-mediated actin nucleation"/>
    <property type="evidence" value="ECO:0007669"/>
    <property type="project" value="TreeGrafter"/>
</dbReference>
<dbReference type="InterPro" id="IPR051279">
    <property type="entry name" value="PP1-Reg/Actin-Interact_Protein"/>
</dbReference>
<proteinExistence type="predicted"/>
<dbReference type="EMBL" id="AZIM01004412">
    <property type="protein sequence ID" value="ETE60768.1"/>
    <property type="molecule type" value="Genomic_DNA"/>
</dbReference>
<dbReference type="GO" id="GO:0005886">
    <property type="term" value="C:plasma membrane"/>
    <property type="evidence" value="ECO:0007669"/>
    <property type="project" value="TreeGrafter"/>
</dbReference>
<dbReference type="AlphaFoldDB" id="V8NGK1"/>
<evidence type="ECO:0000313" key="2">
    <source>
        <dbReference type="Proteomes" id="UP000018936"/>
    </source>
</evidence>
<dbReference type="GO" id="GO:0030027">
    <property type="term" value="C:lamellipodium"/>
    <property type="evidence" value="ECO:0007669"/>
    <property type="project" value="TreeGrafter"/>
</dbReference>
<feature type="non-terminal residue" evidence="1">
    <location>
        <position position="91"/>
    </location>
</feature>
<comment type="caution">
    <text evidence="1">The sequence shown here is derived from an EMBL/GenBank/DDBJ whole genome shotgun (WGS) entry which is preliminary data.</text>
</comment>
<keyword evidence="2" id="KW-1185">Reference proteome</keyword>
<gene>
    <name evidence="1" type="primary">LRRC16A</name>
    <name evidence="1" type="ORF">L345_13486</name>
</gene>
<evidence type="ECO:0000313" key="1">
    <source>
        <dbReference type="EMBL" id="ETE60768.1"/>
    </source>
</evidence>
<feature type="non-terminal residue" evidence="1">
    <location>
        <position position="1"/>
    </location>
</feature>
<dbReference type="SUPFAM" id="SSF52047">
    <property type="entry name" value="RNI-like"/>
    <property type="match status" value="1"/>
</dbReference>
<dbReference type="Proteomes" id="UP000018936">
    <property type="component" value="Unassembled WGS sequence"/>
</dbReference>
<dbReference type="GO" id="GO:0016477">
    <property type="term" value="P:cell migration"/>
    <property type="evidence" value="ECO:0007669"/>
    <property type="project" value="TreeGrafter"/>
</dbReference>